<keyword evidence="4 8" id="KW-1133">Transmembrane helix</keyword>
<evidence type="ECO:0000256" key="3">
    <source>
        <dbReference type="ARBA" id="ARBA00022692"/>
    </source>
</evidence>
<dbReference type="Proteomes" id="UP001488805">
    <property type="component" value="Unassembled WGS sequence"/>
</dbReference>
<evidence type="ECO:0000256" key="1">
    <source>
        <dbReference type="ARBA" id="ARBA00004141"/>
    </source>
</evidence>
<dbReference type="AlphaFoldDB" id="A0AAW1EA44"/>
<evidence type="ECO:0000313" key="11">
    <source>
        <dbReference type="Proteomes" id="UP001488805"/>
    </source>
</evidence>
<dbReference type="EMBL" id="JBCEZU010000434">
    <property type="protein sequence ID" value="KAK9519469.1"/>
    <property type="molecule type" value="Genomic_DNA"/>
</dbReference>
<comment type="caution">
    <text evidence="10">The sequence shown here is derived from an EMBL/GenBank/DDBJ whole genome shotgun (WGS) entry which is preliminary data.</text>
</comment>
<keyword evidence="11" id="KW-1185">Reference proteome</keyword>
<dbReference type="GO" id="GO:0005251">
    <property type="term" value="F:delayed rectifier potassium channel activity"/>
    <property type="evidence" value="ECO:0007669"/>
    <property type="project" value="TreeGrafter"/>
</dbReference>
<name>A0AAW1EA44_ZOAVI</name>
<gene>
    <name evidence="10" type="ORF">VZT92_022197</name>
</gene>
<dbReference type="Pfam" id="PF07885">
    <property type="entry name" value="Ion_trans_2"/>
    <property type="match status" value="1"/>
</dbReference>
<dbReference type="InterPro" id="IPR013099">
    <property type="entry name" value="K_chnl_dom"/>
</dbReference>
<evidence type="ECO:0000256" key="4">
    <source>
        <dbReference type="ARBA" id="ARBA00022989"/>
    </source>
</evidence>
<keyword evidence="3 8" id="KW-0812">Transmembrane</keyword>
<evidence type="ECO:0000256" key="8">
    <source>
        <dbReference type="SAM" id="Phobius"/>
    </source>
</evidence>
<dbReference type="PANTHER" id="PTHR11537:SF65">
    <property type="entry name" value="BTB DOMAIN-CONTAINING PROTEIN"/>
    <property type="match status" value="1"/>
</dbReference>
<keyword evidence="2" id="KW-0813">Transport</keyword>
<dbReference type="GO" id="GO:0008076">
    <property type="term" value="C:voltage-gated potassium channel complex"/>
    <property type="evidence" value="ECO:0007669"/>
    <property type="project" value="InterPro"/>
</dbReference>
<evidence type="ECO:0000256" key="7">
    <source>
        <dbReference type="ARBA" id="ARBA00023303"/>
    </source>
</evidence>
<feature type="transmembrane region" description="Helical" evidence="8">
    <location>
        <begin position="30"/>
        <end position="50"/>
    </location>
</feature>
<dbReference type="PANTHER" id="PTHR11537">
    <property type="entry name" value="VOLTAGE-GATED POTASSIUM CHANNEL"/>
    <property type="match status" value="1"/>
</dbReference>
<reference evidence="10 11" key="1">
    <citation type="journal article" date="2024" name="Genome Biol. Evol.">
        <title>Chromosome-level genome assembly of the viviparous eelpout Zoarces viviparus.</title>
        <authorList>
            <person name="Fuhrmann N."/>
            <person name="Brasseur M.V."/>
            <person name="Bakowski C.E."/>
            <person name="Podsiadlowski L."/>
            <person name="Prost S."/>
            <person name="Krehenwinkel H."/>
            <person name="Mayer C."/>
        </authorList>
    </citation>
    <scope>NUCLEOTIDE SEQUENCE [LARGE SCALE GENOMIC DNA]</scope>
    <source>
        <strain evidence="10">NO-MEL_2022_Ind0_liver</strain>
    </source>
</reference>
<keyword evidence="5" id="KW-0406">Ion transport</keyword>
<protein>
    <recommendedName>
        <fullName evidence="9">Potassium channel domain-containing protein</fullName>
    </recommendedName>
</protein>
<accession>A0AAW1EA44</accession>
<keyword evidence="7" id="KW-0407">Ion channel</keyword>
<evidence type="ECO:0000259" key="9">
    <source>
        <dbReference type="Pfam" id="PF07885"/>
    </source>
</evidence>
<comment type="subcellular location">
    <subcellularLocation>
        <location evidence="1">Membrane</location>
        <topology evidence="1">Multi-pass membrane protein</topology>
    </subcellularLocation>
</comment>
<evidence type="ECO:0000313" key="10">
    <source>
        <dbReference type="EMBL" id="KAK9519469.1"/>
    </source>
</evidence>
<organism evidence="10 11">
    <name type="scientific">Zoarces viviparus</name>
    <name type="common">Viviparous eelpout</name>
    <name type="synonym">Blennius viviparus</name>
    <dbReference type="NCBI Taxonomy" id="48416"/>
    <lineage>
        <taxon>Eukaryota</taxon>
        <taxon>Metazoa</taxon>
        <taxon>Chordata</taxon>
        <taxon>Craniata</taxon>
        <taxon>Vertebrata</taxon>
        <taxon>Euteleostomi</taxon>
        <taxon>Actinopterygii</taxon>
        <taxon>Neopterygii</taxon>
        <taxon>Teleostei</taxon>
        <taxon>Neoteleostei</taxon>
        <taxon>Acanthomorphata</taxon>
        <taxon>Eupercaria</taxon>
        <taxon>Perciformes</taxon>
        <taxon>Cottioidei</taxon>
        <taxon>Zoarcales</taxon>
        <taxon>Zoarcidae</taxon>
        <taxon>Zoarcinae</taxon>
        <taxon>Zoarces</taxon>
    </lineage>
</organism>
<dbReference type="InterPro" id="IPR028325">
    <property type="entry name" value="VG_K_chnl"/>
</dbReference>
<dbReference type="Gene3D" id="1.10.287.70">
    <property type="match status" value="1"/>
</dbReference>
<evidence type="ECO:0000256" key="6">
    <source>
        <dbReference type="ARBA" id="ARBA00023136"/>
    </source>
</evidence>
<keyword evidence="6 8" id="KW-0472">Membrane</keyword>
<evidence type="ECO:0000256" key="2">
    <source>
        <dbReference type="ARBA" id="ARBA00022448"/>
    </source>
</evidence>
<feature type="domain" description="Potassium channel" evidence="9">
    <location>
        <begin position="8"/>
        <end position="53"/>
    </location>
</feature>
<dbReference type="SUPFAM" id="SSF81324">
    <property type="entry name" value="Voltage-gated potassium channels"/>
    <property type="match status" value="1"/>
</dbReference>
<evidence type="ECO:0000256" key="5">
    <source>
        <dbReference type="ARBA" id="ARBA00023065"/>
    </source>
</evidence>
<proteinExistence type="predicted"/>
<sequence length="105" mass="12049">MRLFTFLFSVSISSVDYGDVGPVTIVGRIVAFGCISFGIILNGMPISLLFNKFSDYYAKLKGEEYNIKSVERRFQLKRRLQHRMDMRFHYSEEGNSRGSSCDCPC</sequence>
<dbReference type="GO" id="GO:0001508">
    <property type="term" value="P:action potential"/>
    <property type="evidence" value="ECO:0007669"/>
    <property type="project" value="TreeGrafter"/>
</dbReference>